<dbReference type="SMART" id="SM00116">
    <property type="entry name" value="CBS"/>
    <property type="match status" value="2"/>
</dbReference>
<dbReference type="PANTHER" id="PTHR43080:SF26">
    <property type="entry name" value="REGULATORY PROTEIN"/>
    <property type="match status" value="1"/>
</dbReference>
<sequence length="151" mass="15955">MLKAKDVMTADVVTITEDTEISVAAKLLFDRGFNGVPVLNAAGALTGILCQADLVAQQKKLSLPSVFSLLDGFIPLGSMKDLDREVEKMSALTATHAMTRNPATVAPETGIDEVASLMTDKGYHSVPVVDAGKVVGIIGMRDILGTLLEKK</sequence>
<dbReference type="RefSeq" id="WP_009180046.1">
    <property type="nucleotide sequence ID" value="NZ_CM001368.1"/>
</dbReference>
<evidence type="ECO:0000259" key="3">
    <source>
        <dbReference type="PROSITE" id="PS51371"/>
    </source>
</evidence>
<keyword evidence="1 2" id="KW-0129">CBS domain</keyword>
<feature type="domain" description="CBS" evidence="3">
    <location>
        <begin position="8"/>
        <end position="65"/>
    </location>
</feature>
<dbReference type="InterPro" id="IPR046342">
    <property type="entry name" value="CBS_dom_sf"/>
</dbReference>
<dbReference type="HOGENOM" id="CLU_040681_9_0_7"/>
<dbReference type="Gene3D" id="3.10.580.10">
    <property type="entry name" value="CBS-domain"/>
    <property type="match status" value="1"/>
</dbReference>
<name>G7QDV4_9BACT</name>
<dbReference type="InterPro" id="IPR051257">
    <property type="entry name" value="Diverse_CBS-Domain"/>
</dbReference>
<evidence type="ECO:0000313" key="5">
    <source>
        <dbReference type="Proteomes" id="UP000004662"/>
    </source>
</evidence>
<dbReference type="Proteomes" id="UP000004662">
    <property type="component" value="Chromosome"/>
</dbReference>
<evidence type="ECO:0000313" key="4">
    <source>
        <dbReference type="EMBL" id="EHJ46610.1"/>
    </source>
</evidence>
<dbReference type="PANTHER" id="PTHR43080">
    <property type="entry name" value="CBS DOMAIN-CONTAINING PROTEIN CBSX3, MITOCHONDRIAL"/>
    <property type="match status" value="1"/>
</dbReference>
<keyword evidence="5" id="KW-1185">Reference proteome</keyword>
<reference evidence="5" key="1">
    <citation type="journal article" date="2015" name="Genome Announc.">
        <title>High-Quality Draft Genome Sequence of Desulfovibrio carbinoliphilus FW-101-2B, an Organic Acid-Oxidizing Sulfate-Reducing Bacterium Isolated from Uranium(VI)-Contaminated Groundwater.</title>
        <authorList>
            <person name="Ramsay B.D."/>
            <person name="Hwang C."/>
            <person name="Woo H.L."/>
            <person name="Carroll S.L."/>
            <person name="Lucas S."/>
            <person name="Han J."/>
            <person name="Lapidus A.L."/>
            <person name="Cheng J.F."/>
            <person name="Goodwin L.A."/>
            <person name="Pitluck S."/>
            <person name="Peters L."/>
            <person name="Chertkov O."/>
            <person name="Held B."/>
            <person name="Detter J.C."/>
            <person name="Han C.S."/>
            <person name="Tapia R."/>
            <person name="Land M.L."/>
            <person name="Hauser L.J."/>
            <person name="Kyrpides N.C."/>
            <person name="Ivanova N.N."/>
            <person name="Mikhailova N."/>
            <person name="Pagani I."/>
            <person name="Woyke T."/>
            <person name="Arkin A.P."/>
            <person name="Dehal P."/>
            <person name="Chivian D."/>
            <person name="Criddle C.S."/>
            <person name="Wu W."/>
            <person name="Chakraborty R."/>
            <person name="Hazen T.C."/>
            <person name="Fields M.W."/>
        </authorList>
    </citation>
    <scope>NUCLEOTIDE SEQUENCE [LARGE SCALE GENOMIC DNA]</scope>
    <source>
        <strain evidence="5">FW-101-2B</strain>
    </source>
</reference>
<protein>
    <submittedName>
        <fullName evidence="4">CBS domain containing membrane protein</fullName>
    </submittedName>
</protein>
<dbReference type="AlphaFoldDB" id="G7QDV4"/>
<dbReference type="PROSITE" id="PS51371">
    <property type="entry name" value="CBS"/>
    <property type="match status" value="2"/>
</dbReference>
<proteinExistence type="predicted"/>
<dbReference type="InterPro" id="IPR000644">
    <property type="entry name" value="CBS_dom"/>
</dbReference>
<dbReference type="SUPFAM" id="SSF54631">
    <property type="entry name" value="CBS-domain pair"/>
    <property type="match status" value="1"/>
</dbReference>
<accession>G7QDV4</accession>
<dbReference type="EMBL" id="CM001368">
    <property type="protein sequence ID" value="EHJ46610.1"/>
    <property type="molecule type" value="Genomic_DNA"/>
</dbReference>
<dbReference type="CDD" id="cd04586">
    <property type="entry name" value="CBS_pair_BON_assoc"/>
    <property type="match status" value="1"/>
</dbReference>
<evidence type="ECO:0000256" key="2">
    <source>
        <dbReference type="PROSITE-ProRule" id="PRU00703"/>
    </source>
</evidence>
<evidence type="ECO:0000256" key="1">
    <source>
        <dbReference type="ARBA" id="ARBA00023122"/>
    </source>
</evidence>
<dbReference type="STRING" id="694327.DFW101_0593"/>
<feature type="domain" description="CBS" evidence="3">
    <location>
        <begin position="98"/>
        <end position="151"/>
    </location>
</feature>
<dbReference type="OrthoDB" id="9790355at2"/>
<dbReference type="Pfam" id="PF00571">
    <property type="entry name" value="CBS"/>
    <property type="match status" value="2"/>
</dbReference>
<organism evidence="4 5">
    <name type="scientific">Solidesulfovibrio carbinoliphilus subsp. oakridgensis</name>
    <dbReference type="NCBI Taxonomy" id="694327"/>
    <lineage>
        <taxon>Bacteria</taxon>
        <taxon>Pseudomonadati</taxon>
        <taxon>Thermodesulfobacteriota</taxon>
        <taxon>Desulfovibrionia</taxon>
        <taxon>Desulfovibrionales</taxon>
        <taxon>Desulfovibrionaceae</taxon>
        <taxon>Solidesulfovibrio</taxon>
    </lineage>
</organism>
<gene>
    <name evidence="4" type="ORF">DFW101_0593</name>
</gene>
<dbReference type="eggNOG" id="COG0517">
    <property type="taxonomic scope" value="Bacteria"/>
</dbReference>